<name>A0A220VED3_9GAMM</name>
<dbReference type="FunFam" id="3.40.430.10:FF:000001">
    <property type="entry name" value="Dihydrofolate reductase"/>
    <property type="match status" value="1"/>
</dbReference>
<dbReference type="InterPro" id="IPR012259">
    <property type="entry name" value="DHFR"/>
</dbReference>
<dbReference type="PROSITE" id="PS51330">
    <property type="entry name" value="DHFR_2"/>
    <property type="match status" value="1"/>
</dbReference>
<comment type="function">
    <text evidence="7 8">Key enzyme in folate metabolism. Catalyzes an essential reaction for de novo glycine and purine synthesis, and for DNA precursor synthesis.</text>
</comment>
<evidence type="ECO:0000256" key="7">
    <source>
        <dbReference type="ARBA" id="ARBA00025067"/>
    </source>
</evidence>
<feature type="domain" description="DHFR" evidence="10">
    <location>
        <begin position="2"/>
        <end position="157"/>
    </location>
</feature>
<dbReference type="GO" id="GO:0046654">
    <property type="term" value="P:tetrahydrofolate biosynthetic process"/>
    <property type="evidence" value="ECO:0007669"/>
    <property type="project" value="UniProtKB-UniPathway"/>
</dbReference>
<dbReference type="Proteomes" id="UP000242175">
    <property type="component" value="Chromosome large"/>
</dbReference>
<dbReference type="GO" id="GO:0046452">
    <property type="term" value="P:dihydrofolate metabolic process"/>
    <property type="evidence" value="ECO:0007669"/>
    <property type="project" value="TreeGrafter"/>
</dbReference>
<reference evidence="11 12" key="1">
    <citation type="journal article" date="2016" name="Int. J. Syst. Evol. Microbiol.">
        <title>Paraphotobacterium marinum gen. nov., sp. nov., a member of the family Vibrionaceae, isolated from surface seawater.</title>
        <authorList>
            <person name="Huang Z."/>
            <person name="Dong C."/>
            <person name="Shao Z."/>
        </authorList>
    </citation>
    <scope>NUCLEOTIDE SEQUENCE [LARGE SCALE GENOMIC DNA]</scope>
    <source>
        <strain evidence="11 12">NSCS20N07D</strain>
    </source>
</reference>
<organism evidence="11 12">
    <name type="scientific">Paraphotobacterium marinum</name>
    <dbReference type="NCBI Taxonomy" id="1755811"/>
    <lineage>
        <taxon>Bacteria</taxon>
        <taxon>Pseudomonadati</taxon>
        <taxon>Pseudomonadota</taxon>
        <taxon>Gammaproteobacteria</taxon>
        <taxon>Vibrionales</taxon>
        <taxon>Vibrionaceae</taxon>
        <taxon>Paraphotobacterium</taxon>
    </lineage>
</organism>
<evidence type="ECO:0000313" key="12">
    <source>
        <dbReference type="Proteomes" id="UP000242175"/>
    </source>
</evidence>
<dbReference type="PIRSF" id="PIRSF000194">
    <property type="entry name" value="DHFR"/>
    <property type="match status" value="1"/>
</dbReference>
<comment type="catalytic activity">
    <reaction evidence="8">
        <text>(6S)-5,6,7,8-tetrahydrofolate + NADP(+) = 7,8-dihydrofolate + NADPH + H(+)</text>
        <dbReference type="Rhea" id="RHEA:15009"/>
        <dbReference type="ChEBI" id="CHEBI:15378"/>
        <dbReference type="ChEBI" id="CHEBI:57451"/>
        <dbReference type="ChEBI" id="CHEBI:57453"/>
        <dbReference type="ChEBI" id="CHEBI:57783"/>
        <dbReference type="ChEBI" id="CHEBI:58349"/>
        <dbReference type="EC" id="1.5.1.3"/>
    </reaction>
</comment>
<evidence type="ECO:0000256" key="2">
    <source>
        <dbReference type="ARBA" id="ARBA00009539"/>
    </source>
</evidence>
<dbReference type="EC" id="1.5.1.3" evidence="3 8"/>
<dbReference type="RefSeq" id="WP_089073191.1">
    <property type="nucleotide sequence ID" value="NZ_CP022355.1"/>
</dbReference>
<evidence type="ECO:0000256" key="8">
    <source>
        <dbReference type="PIRNR" id="PIRNR000194"/>
    </source>
</evidence>
<dbReference type="PROSITE" id="PS00075">
    <property type="entry name" value="DHFR_1"/>
    <property type="match status" value="1"/>
</dbReference>
<evidence type="ECO:0000256" key="1">
    <source>
        <dbReference type="ARBA" id="ARBA00004903"/>
    </source>
</evidence>
<gene>
    <name evidence="11" type="ORF">CF386_04265</name>
</gene>
<dbReference type="GO" id="GO:0005829">
    <property type="term" value="C:cytosol"/>
    <property type="evidence" value="ECO:0007669"/>
    <property type="project" value="TreeGrafter"/>
</dbReference>
<dbReference type="InterPro" id="IPR017925">
    <property type="entry name" value="DHFR_CS"/>
</dbReference>
<keyword evidence="4 8" id="KW-0554">One-carbon metabolism</keyword>
<dbReference type="PANTHER" id="PTHR48069:SF3">
    <property type="entry name" value="DIHYDROFOLATE REDUCTASE"/>
    <property type="match status" value="1"/>
</dbReference>
<dbReference type="PANTHER" id="PTHR48069">
    <property type="entry name" value="DIHYDROFOLATE REDUCTASE"/>
    <property type="match status" value="1"/>
</dbReference>
<dbReference type="Gene3D" id="3.40.430.10">
    <property type="entry name" value="Dihydrofolate Reductase, subunit A"/>
    <property type="match status" value="1"/>
</dbReference>
<comment type="pathway">
    <text evidence="1 8">Cofactor biosynthesis; tetrahydrofolate biosynthesis; 5,6,7,8-tetrahydrofolate from 7,8-dihydrofolate: step 1/1.</text>
</comment>
<dbReference type="CDD" id="cd00209">
    <property type="entry name" value="DHFR"/>
    <property type="match status" value="1"/>
</dbReference>
<comment type="similarity">
    <text evidence="2 8 9">Belongs to the dihydrofolate reductase family.</text>
</comment>
<dbReference type="EMBL" id="CP022355">
    <property type="protein sequence ID" value="ASK78283.1"/>
    <property type="molecule type" value="Genomic_DNA"/>
</dbReference>
<evidence type="ECO:0000313" key="11">
    <source>
        <dbReference type="EMBL" id="ASK78283.1"/>
    </source>
</evidence>
<dbReference type="InterPro" id="IPR024072">
    <property type="entry name" value="DHFR-like_dom_sf"/>
</dbReference>
<dbReference type="KEGG" id="pmai:CF386_04265"/>
<evidence type="ECO:0000256" key="9">
    <source>
        <dbReference type="RuleBase" id="RU004474"/>
    </source>
</evidence>
<keyword evidence="5 8" id="KW-0521">NADP</keyword>
<dbReference type="GO" id="GO:0006730">
    <property type="term" value="P:one-carbon metabolic process"/>
    <property type="evidence" value="ECO:0007669"/>
    <property type="project" value="UniProtKB-KW"/>
</dbReference>
<evidence type="ECO:0000256" key="6">
    <source>
        <dbReference type="ARBA" id="ARBA00023002"/>
    </source>
</evidence>
<evidence type="ECO:0000259" key="10">
    <source>
        <dbReference type="PROSITE" id="PS51330"/>
    </source>
</evidence>
<evidence type="ECO:0000256" key="4">
    <source>
        <dbReference type="ARBA" id="ARBA00022563"/>
    </source>
</evidence>
<protein>
    <recommendedName>
        <fullName evidence="3 8">Dihydrofolate reductase</fullName>
        <ecNumber evidence="3 8">1.5.1.3</ecNumber>
    </recommendedName>
</protein>
<keyword evidence="12" id="KW-1185">Reference proteome</keyword>
<dbReference type="GO" id="GO:0004146">
    <property type="term" value="F:dihydrofolate reductase activity"/>
    <property type="evidence" value="ECO:0007669"/>
    <property type="project" value="UniProtKB-EC"/>
</dbReference>
<dbReference type="UniPathway" id="UPA00077">
    <property type="reaction ID" value="UER00158"/>
</dbReference>
<dbReference type="Pfam" id="PF00186">
    <property type="entry name" value="DHFR_1"/>
    <property type="match status" value="1"/>
</dbReference>
<dbReference type="SUPFAM" id="SSF53597">
    <property type="entry name" value="Dihydrofolate reductase-like"/>
    <property type="match status" value="1"/>
</dbReference>
<keyword evidence="6 8" id="KW-0560">Oxidoreductase</keyword>
<dbReference type="PRINTS" id="PR00070">
    <property type="entry name" value="DHFR"/>
</dbReference>
<sequence>MKLSMIAAMSSNNVIGLENKMPWHLPEDFKWFRKHTLGKPVLMGKNTFLSIGKPLPNRQNLVLTNSKDFFHIGVEAFNSFDNAIDAYKNASEIMIIGGAKVYEEHIDKVDTLYLTKVNAYLDGDAFFPEVDKDKWRTEFTKTFKANDSNQYDLDFLF</sequence>
<proteinExistence type="inferred from homology"/>
<evidence type="ECO:0000256" key="5">
    <source>
        <dbReference type="ARBA" id="ARBA00022857"/>
    </source>
</evidence>
<dbReference type="OrthoDB" id="9804315at2"/>
<dbReference type="GO" id="GO:0070401">
    <property type="term" value="F:NADP+ binding"/>
    <property type="evidence" value="ECO:0007669"/>
    <property type="project" value="UniProtKB-ARBA"/>
</dbReference>
<dbReference type="GO" id="GO:0046655">
    <property type="term" value="P:folic acid metabolic process"/>
    <property type="evidence" value="ECO:0007669"/>
    <property type="project" value="TreeGrafter"/>
</dbReference>
<accession>A0A220VED3</accession>
<dbReference type="AlphaFoldDB" id="A0A220VED3"/>
<dbReference type="InterPro" id="IPR001796">
    <property type="entry name" value="DHFR_dom"/>
</dbReference>
<evidence type="ECO:0000256" key="3">
    <source>
        <dbReference type="ARBA" id="ARBA00012856"/>
    </source>
</evidence>